<dbReference type="Pfam" id="PF03401">
    <property type="entry name" value="TctC"/>
    <property type="match status" value="1"/>
</dbReference>
<feature type="chain" id="PRO_5005268073" evidence="2">
    <location>
        <begin position="23"/>
        <end position="322"/>
    </location>
</feature>
<keyword evidence="6" id="KW-1185">Reference proteome</keyword>
<dbReference type="Proteomes" id="UP000092950">
    <property type="component" value="Chromosome"/>
</dbReference>
<dbReference type="KEGG" id="bpdz:BBN53_18710"/>
<dbReference type="PANTHER" id="PTHR42928">
    <property type="entry name" value="TRICARBOXYLATE-BINDING PROTEIN"/>
    <property type="match status" value="1"/>
</dbReference>
<dbReference type="Gene3D" id="3.40.190.10">
    <property type="entry name" value="Periplasmic binding protein-like II"/>
    <property type="match status" value="1"/>
</dbReference>
<dbReference type="OrthoDB" id="8678477at2"/>
<proteinExistence type="inferred from homology"/>
<sequence>MKPFARLLSGLALAGMSSLAAAQGYPDKPIRLIVPFPPGGGTDVLAREAAIKVAGNTGWNIVTENRPGSGGNIGVDAVAKSAPDGYSLVLGQTSNLAINPTLYAKLPYDPEKDLAAIGLVADAPLVIVVPANSPFKTFDEMIAAAKAKPGALNFASSGNGTVAHLAAVQLQNAAGIQLTHIPYKGAAQASNDLIGGQIDMYLSSVPTLIGHVRNGKMRALAVTSAQRVPDMPEVPTIAERGFPGFEAVTWFGLAAPAGTPKDVVQRLNTEFNKALQAQDLRAKYQEQGARVLTSTPDAFAKLIHDDRLRWGKIVKDSGAKVE</sequence>
<dbReference type="SUPFAM" id="SSF53850">
    <property type="entry name" value="Periplasmic binding protein-like II"/>
    <property type="match status" value="1"/>
</dbReference>
<accession>A0A0M7H2B3</accession>
<dbReference type="PANTHER" id="PTHR42928:SF5">
    <property type="entry name" value="BLR1237 PROTEIN"/>
    <property type="match status" value="1"/>
</dbReference>
<dbReference type="CDD" id="cd13578">
    <property type="entry name" value="PBP2_Bug27"/>
    <property type="match status" value="1"/>
</dbReference>
<dbReference type="AlphaFoldDB" id="A0A0J6BSL2"/>
<reference evidence="3 6" key="2">
    <citation type="submission" date="2016-07" db="EMBL/GenBank/DDBJ databases">
        <title>Complete genome sequences of Bordetella pseudohinzii.</title>
        <authorList>
            <person name="Spilker T."/>
            <person name="Darrah R."/>
            <person name="LiPuma J.J."/>
        </authorList>
    </citation>
    <scope>NUCLEOTIDE SEQUENCE [LARGE SCALE GENOMIC DNA]</scope>
    <source>
        <strain evidence="3 6">HI4681</strain>
    </source>
</reference>
<dbReference type="RefSeq" id="WP_043213956.1">
    <property type="nucleotide sequence ID" value="NZ_CAJGUP010000181.1"/>
</dbReference>
<dbReference type="InterPro" id="IPR042100">
    <property type="entry name" value="Bug_dom1"/>
</dbReference>
<dbReference type="InterPro" id="IPR005064">
    <property type="entry name" value="BUG"/>
</dbReference>
<evidence type="ECO:0000313" key="6">
    <source>
        <dbReference type="Proteomes" id="UP000092950"/>
    </source>
</evidence>
<evidence type="ECO:0000313" key="4">
    <source>
        <dbReference type="EMBL" id="CUJ02502.1"/>
    </source>
</evidence>
<evidence type="ECO:0000256" key="2">
    <source>
        <dbReference type="SAM" id="SignalP"/>
    </source>
</evidence>
<dbReference type="PIRSF" id="PIRSF017082">
    <property type="entry name" value="YflP"/>
    <property type="match status" value="1"/>
</dbReference>
<evidence type="ECO:0000256" key="1">
    <source>
        <dbReference type="ARBA" id="ARBA00006987"/>
    </source>
</evidence>
<dbReference type="GO" id="GO:0016829">
    <property type="term" value="F:lyase activity"/>
    <property type="evidence" value="ECO:0007669"/>
    <property type="project" value="UniProtKB-KW"/>
</dbReference>
<protein>
    <submittedName>
        <fullName evidence="4">Argininosuccinate lyase</fullName>
    </submittedName>
    <submittedName>
        <fullName evidence="3">LacI family transcriptional regulator</fullName>
    </submittedName>
</protein>
<accession>A0A0J6BSL2</accession>
<organism evidence="4 5">
    <name type="scientific">Bordetella pseudohinzii</name>
    <dbReference type="NCBI Taxonomy" id="1331258"/>
    <lineage>
        <taxon>Bacteria</taxon>
        <taxon>Pseudomonadati</taxon>
        <taxon>Pseudomonadota</taxon>
        <taxon>Betaproteobacteria</taxon>
        <taxon>Burkholderiales</taxon>
        <taxon>Alcaligenaceae</taxon>
        <taxon>Bordetella</taxon>
    </lineage>
</organism>
<name>A0A0J6BSL2_9BORD</name>
<gene>
    <name evidence="3" type="ORF">BBN53_18710</name>
    <name evidence="4" type="ORF">ERS370011_03382</name>
</gene>
<dbReference type="Proteomes" id="UP000053096">
    <property type="component" value="Unassembled WGS sequence"/>
</dbReference>
<evidence type="ECO:0000313" key="5">
    <source>
        <dbReference type="Proteomes" id="UP000053096"/>
    </source>
</evidence>
<reference evidence="4 5" key="1">
    <citation type="submission" date="2015-09" db="EMBL/GenBank/DDBJ databases">
        <authorList>
            <person name="Jackson K.R."/>
            <person name="Lunt B.L."/>
            <person name="Fisher J.N.B."/>
            <person name="Gardner A.V."/>
            <person name="Bailey M.E."/>
            <person name="Deus L.M."/>
            <person name="Earl A.S."/>
            <person name="Gibby P.D."/>
            <person name="Hartmann K.A."/>
            <person name="Liu J.E."/>
            <person name="Manci A.M."/>
            <person name="Nielsen D.A."/>
            <person name="Solomon M.B."/>
            <person name="Breakwell D.P."/>
            <person name="Burnett S.H."/>
            <person name="Grose J.H."/>
        </authorList>
    </citation>
    <scope>NUCLEOTIDE SEQUENCE [LARGE SCALE GENOMIC DNA]</scope>
    <source>
        <strain evidence="4 5">2789STDY5608636</strain>
    </source>
</reference>
<dbReference type="EMBL" id="CP016440">
    <property type="protein sequence ID" value="ANY17738.1"/>
    <property type="molecule type" value="Genomic_DNA"/>
</dbReference>
<dbReference type="EMBL" id="CYTV01000010">
    <property type="protein sequence ID" value="CUJ02502.1"/>
    <property type="molecule type" value="Genomic_DNA"/>
</dbReference>
<comment type="similarity">
    <text evidence="1">Belongs to the UPF0065 (bug) family.</text>
</comment>
<evidence type="ECO:0000313" key="3">
    <source>
        <dbReference type="EMBL" id="ANY17738.1"/>
    </source>
</evidence>
<keyword evidence="2" id="KW-0732">Signal</keyword>
<keyword evidence="4" id="KW-0456">Lyase</keyword>
<feature type="signal peptide" evidence="2">
    <location>
        <begin position="1"/>
        <end position="22"/>
    </location>
</feature>
<dbReference type="Gene3D" id="3.40.190.150">
    <property type="entry name" value="Bordetella uptake gene, domain 1"/>
    <property type="match status" value="1"/>
</dbReference>